<keyword evidence="1" id="KW-0378">Hydrolase</keyword>
<dbReference type="EMBL" id="LSSK01000767">
    <property type="protein sequence ID" value="OMH81976.1"/>
    <property type="molecule type" value="Genomic_DNA"/>
</dbReference>
<keyword evidence="4" id="KW-1185">Reference proteome</keyword>
<dbReference type="PANTHER" id="PTHR45648:SF22">
    <property type="entry name" value="GDSL LIPASE_ACYLHYDROLASE FAMILY PROTEIN (AFU_ORTHOLOGUE AFUA_4G14700)"/>
    <property type="match status" value="1"/>
</dbReference>
<dbReference type="OrthoDB" id="1600564at2759"/>
<evidence type="ECO:0000256" key="2">
    <source>
        <dbReference type="SAM" id="SignalP"/>
    </source>
</evidence>
<dbReference type="CDD" id="cd01846">
    <property type="entry name" value="fatty_acyltransferase_like"/>
    <property type="match status" value="1"/>
</dbReference>
<accession>A0A1R1PLZ6</accession>
<evidence type="ECO:0000256" key="1">
    <source>
        <dbReference type="ARBA" id="ARBA00022801"/>
    </source>
</evidence>
<dbReference type="SUPFAM" id="SSF52266">
    <property type="entry name" value="SGNH hydrolase"/>
    <property type="match status" value="1"/>
</dbReference>
<organism evidence="3 4">
    <name type="scientific">Zancudomyces culisetae</name>
    <name type="common">Gut fungus</name>
    <name type="synonym">Smittium culisetae</name>
    <dbReference type="NCBI Taxonomy" id="1213189"/>
    <lineage>
        <taxon>Eukaryota</taxon>
        <taxon>Fungi</taxon>
        <taxon>Fungi incertae sedis</taxon>
        <taxon>Zoopagomycota</taxon>
        <taxon>Kickxellomycotina</taxon>
        <taxon>Harpellomycetes</taxon>
        <taxon>Harpellales</taxon>
        <taxon>Legeriomycetaceae</taxon>
        <taxon>Zancudomyces</taxon>
    </lineage>
</organism>
<proteinExistence type="predicted"/>
<dbReference type="Gene3D" id="3.40.50.1110">
    <property type="entry name" value="SGNH hydrolase"/>
    <property type="match status" value="1"/>
</dbReference>
<comment type="caution">
    <text evidence="3">The sequence shown here is derived from an EMBL/GenBank/DDBJ whole genome shotgun (WGS) entry which is preliminary data.</text>
</comment>
<dbReference type="AlphaFoldDB" id="A0A1R1PLZ6"/>
<name>A0A1R1PLZ6_ZANCU</name>
<dbReference type="InterPro" id="IPR036514">
    <property type="entry name" value="SGNH_hydro_sf"/>
</dbReference>
<reference evidence="4" key="1">
    <citation type="submission" date="2017-01" db="EMBL/GenBank/DDBJ databases">
        <authorList>
            <person name="Wang Y."/>
            <person name="White M."/>
            <person name="Kvist S."/>
            <person name="Moncalvo J.-M."/>
        </authorList>
    </citation>
    <scope>NUCLEOTIDE SEQUENCE [LARGE SCALE GENOMIC DNA]</scope>
    <source>
        <strain evidence="4">COL-18-3</strain>
    </source>
</reference>
<dbReference type="PANTHER" id="PTHR45648">
    <property type="entry name" value="GDSL LIPASE/ACYLHYDROLASE FAMILY PROTEIN (AFU_ORTHOLOGUE AFUA_4G14700)"/>
    <property type="match status" value="1"/>
</dbReference>
<dbReference type="Pfam" id="PF00657">
    <property type="entry name" value="Lipase_GDSL"/>
    <property type="match status" value="1"/>
</dbReference>
<keyword evidence="2" id="KW-0732">Signal</keyword>
<evidence type="ECO:0000313" key="4">
    <source>
        <dbReference type="Proteomes" id="UP000188320"/>
    </source>
</evidence>
<feature type="chain" id="PRO_5010207113" evidence="2">
    <location>
        <begin position="18"/>
        <end position="442"/>
    </location>
</feature>
<dbReference type="InterPro" id="IPR051058">
    <property type="entry name" value="GDSL_Est/Lipase"/>
</dbReference>
<sequence length="442" mass="49333">MKQKLIICLALCSNTLGTIISSYNTKRVYENNNNNNNNKNGRNILNDGLILKDRSFEKEIGLPTKDIALQKRKLAKPKSRQATRSNSTQPYLVVFGDSLSDNGNQGKPPSPDYWYGRYSNGPVWCEYFAHFNNYTVIDYAYAGATTVGYDKNGFLALKGSPTLPRQVDMYVEAFSDKYKSGALENDIVAFQAGSNNIVNNIINIIVGTADIQELAYDHISNVTMALKKINTFGYKKFLVFGIPSIAHTPLVNSISSYPLGNEIISLLSGKLNAVTDAFNNALNATVNTYNSKFPDEIDWMVYVDLYGLTQTLFTTDVIDNLLFKYPRTGCDIFNLFGKLVSSCVDSNDYGFMDNIHPSTRIHALLGIVVHKIIENPQFAISRDSLNELIVEYNLTEVSNTKNILFNNDTITTGKINVESYNIQSALDNIDKLVADKNKSVRL</sequence>
<protein>
    <submittedName>
        <fullName evidence="3">GDSL esterase/lipase</fullName>
    </submittedName>
</protein>
<evidence type="ECO:0000313" key="3">
    <source>
        <dbReference type="EMBL" id="OMH81976.1"/>
    </source>
</evidence>
<gene>
    <name evidence="3" type="ORF">AX774_g4562</name>
</gene>
<dbReference type="Proteomes" id="UP000188320">
    <property type="component" value="Unassembled WGS sequence"/>
</dbReference>
<dbReference type="GO" id="GO:0016788">
    <property type="term" value="F:hydrolase activity, acting on ester bonds"/>
    <property type="evidence" value="ECO:0007669"/>
    <property type="project" value="InterPro"/>
</dbReference>
<dbReference type="InterPro" id="IPR001087">
    <property type="entry name" value="GDSL"/>
</dbReference>
<feature type="signal peptide" evidence="2">
    <location>
        <begin position="1"/>
        <end position="17"/>
    </location>
</feature>